<dbReference type="PANTHER" id="PTHR16214:SF3">
    <property type="entry name" value="TRANSMEMBRANE PROTEIN 260"/>
    <property type="match status" value="1"/>
</dbReference>
<evidence type="ECO:0000256" key="1">
    <source>
        <dbReference type="SAM" id="Phobius"/>
    </source>
</evidence>
<reference evidence="2" key="1">
    <citation type="submission" date="2019-08" db="EMBL/GenBank/DDBJ databases">
        <authorList>
            <person name="Kucharzyk K."/>
            <person name="Murdoch R.W."/>
            <person name="Higgins S."/>
            <person name="Loffler F."/>
        </authorList>
    </citation>
    <scope>NUCLEOTIDE SEQUENCE</scope>
</reference>
<protein>
    <recommendedName>
        <fullName evidence="3">DUF2723 domain-containing protein</fullName>
    </recommendedName>
</protein>
<dbReference type="AlphaFoldDB" id="A0A644U0R2"/>
<dbReference type="Pfam" id="PF11028">
    <property type="entry name" value="TMEM260-like"/>
    <property type="match status" value="1"/>
</dbReference>
<feature type="transmembrane region" description="Helical" evidence="1">
    <location>
        <begin position="530"/>
        <end position="548"/>
    </location>
</feature>
<dbReference type="InterPro" id="IPR052724">
    <property type="entry name" value="GT117_domain-containing"/>
</dbReference>
<feature type="transmembrane region" description="Helical" evidence="1">
    <location>
        <begin position="146"/>
        <end position="164"/>
    </location>
</feature>
<feature type="transmembrane region" description="Helical" evidence="1">
    <location>
        <begin position="560"/>
        <end position="581"/>
    </location>
</feature>
<dbReference type="InterPro" id="IPR021280">
    <property type="entry name" value="TMEM260-like"/>
</dbReference>
<organism evidence="2">
    <name type="scientific">bioreactor metagenome</name>
    <dbReference type="NCBI Taxonomy" id="1076179"/>
    <lineage>
        <taxon>unclassified sequences</taxon>
        <taxon>metagenomes</taxon>
        <taxon>ecological metagenomes</taxon>
    </lineage>
</organism>
<name>A0A644U0R2_9ZZZZ</name>
<feature type="transmembrane region" description="Helical" evidence="1">
    <location>
        <begin position="218"/>
        <end position="237"/>
    </location>
</feature>
<proteinExistence type="predicted"/>
<evidence type="ECO:0008006" key="3">
    <source>
        <dbReference type="Google" id="ProtNLM"/>
    </source>
</evidence>
<feature type="transmembrane region" description="Helical" evidence="1">
    <location>
        <begin position="249"/>
        <end position="276"/>
    </location>
</feature>
<accession>A0A644U0R2</accession>
<feature type="transmembrane region" description="Helical" evidence="1">
    <location>
        <begin position="75"/>
        <end position="96"/>
    </location>
</feature>
<feature type="transmembrane region" description="Helical" evidence="1">
    <location>
        <begin position="117"/>
        <end position="134"/>
    </location>
</feature>
<feature type="transmembrane region" description="Helical" evidence="1">
    <location>
        <begin position="288"/>
        <end position="311"/>
    </location>
</feature>
<feature type="transmembrane region" description="Helical" evidence="1">
    <location>
        <begin position="506"/>
        <end position="524"/>
    </location>
</feature>
<feature type="transmembrane region" description="Helical" evidence="1">
    <location>
        <begin position="7"/>
        <end position="25"/>
    </location>
</feature>
<keyword evidence="1" id="KW-1133">Transmembrane helix</keyword>
<keyword evidence="1" id="KW-0812">Transmembrane</keyword>
<dbReference type="PANTHER" id="PTHR16214">
    <property type="entry name" value="TRANSMEMBRANE PROTEIN 260"/>
    <property type="match status" value="1"/>
</dbReference>
<sequence length="1115" mass="127369">MKKYSLINNILGWLVFLIASVVYLITAEPTASWWDCGEYIATAYKFQVGHPPGAPTFQLFGRIFSLFAGGDVTKVAYMVNAMSAICSGLTILMLFWTITMLAKKLIAKTQEITTSQMIAIFGSGVVGALAYTFSDTFWYSAVEGEVYAMSSFFTALVFWVILKWESQADDKHNLRWIILITFLIGISIGVHLLNLLAIPAMAYVFYFKKYPNTTKKGFIWAGILSLFMVAIILYFIVPMIVSLAGKFEIFFVNSIGLPFNSGTIIYFALLIGLIAWGLKYTKDKVKPLLNTIILSFLFLLIGYSTFFILVIRANANTPINENAPKDAVALLTYLNREQYGSTPVFYGQYYTAQPNGMETTTKYTKDKASKKYIKESSGSEYTFASEDNTLFPRMYSAQEEKHIQFYKYWSGVNGDRKPTFAENLRYFFRYQVNHMYWRYFMWNFAGRQNDIQSFGVNHSNYDPQSNGTKDLLNGNWISGIKFIDQMRLGPQSNLPSDMANNAGRNTLFFLPLLLGIAGLIYQFKKDRKDAFVVFLLFFMTGLAIVLYLNQHPTQPRERDYAYSGSFYAFAIWIGLGVYGLYDWLKKVKIPENIKAISVSVICLVAVPVLMASQEWDDHDRSGRYMAREFARNYLESCEKDAILITFGDNDTFPLWYIQEVEGVRPDVRILNFTLSGMHWYVEQLYSKIYDSEKAPFTLPKEYYRMGLNASLVYPTTDQTIELRDALKTFMTDPNTTTFLQNGDSVKVLLYNNFRISSEKDTMTFSIPVDSKQGRQIPRNELMLLDILATNAFKRPIYTMSPSYFAKLIPNINDYVQQEGLVYRITPKPQPGNIALEKTSNLFLNKFQWGGIKDPKTYLEDAVSVNNSRNMRQQHMFIARNFSANGQKDKAIKILDKALVEFPASKLYFDRYDLQFAEQYCANGELKKGEDMFNQIVDLYISHIKYYNGFTGSKARNVASIKSETLQYLAMAYSTAQTYNLTSVINKVKTVPEVQSFLGIQEMQNEYNNLISKVNTAAQIARSGNKEAASQQFLEILVPLEKILQTQSEELFSRGAELLMFIYSNAMNYQLKAVEDKIMSNPTFSKVINEYARQQQAQMQTQQQGQPNVAVPGVNL</sequence>
<keyword evidence="1" id="KW-0472">Membrane</keyword>
<gene>
    <name evidence="2" type="ORF">SDC9_18617</name>
</gene>
<comment type="caution">
    <text evidence="2">The sequence shown here is derived from an EMBL/GenBank/DDBJ whole genome shotgun (WGS) entry which is preliminary data.</text>
</comment>
<feature type="transmembrane region" description="Helical" evidence="1">
    <location>
        <begin position="176"/>
        <end position="206"/>
    </location>
</feature>
<dbReference type="EMBL" id="VSSQ01000068">
    <property type="protein sequence ID" value="MPL72826.1"/>
    <property type="molecule type" value="Genomic_DNA"/>
</dbReference>
<evidence type="ECO:0000313" key="2">
    <source>
        <dbReference type="EMBL" id="MPL72826.1"/>
    </source>
</evidence>